<dbReference type="InterPro" id="IPR051705">
    <property type="entry name" value="Gsp_Synthetase/Amidase"/>
</dbReference>
<dbReference type="InterPro" id="IPR005494">
    <property type="entry name" value="GSPS_pre-ATP-grasp-like_dom"/>
</dbReference>
<comment type="similarity">
    <text evidence="1">In the C-terminal section; belongs to the glutathionylspermidine synthase preATP-grasp family.</text>
</comment>
<dbReference type="InterPro" id="IPR038765">
    <property type="entry name" value="Papain-like_cys_pep_sf"/>
</dbReference>
<evidence type="ECO:0000256" key="4">
    <source>
        <dbReference type="ARBA" id="ARBA00022741"/>
    </source>
</evidence>
<dbReference type="Proteomes" id="UP001596364">
    <property type="component" value="Unassembled WGS sequence"/>
</dbReference>
<keyword evidence="9" id="KW-1185">Reference proteome</keyword>
<evidence type="ECO:0000259" key="7">
    <source>
        <dbReference type="PROSITE" id="PS50911"/>
    </source>
</evidence>
<dbReference type="Pfam" id="PF03738">
    <property type="entry name" value="GSP_synth"/>
    <property type="match status" value="1"/>
</dbReference>
<gene>
    <name evidence="8" type="ORF">ACFP85_08135</name>
</gene>
<keyword evidence="4" id="KW-0547">Nucleotide-binding</keyword>
<keyword evidence="3" id="KW-0479">Metal-binding</keyword>
<dbReference type="InterPro" id="IPR007921">
    <property type="entry name" value="CHAP_dom"/>
</dbReference>
<dbReference type="RefSeq" id="WP_131256996.1">
    <property type="nucleotide sequence ID" value="NZ_JBHSUS010000001.1"/>
</dbReference>
<evidence type="ECO:0000256" key="6">
    <source>
        <dbReference type="ARBA" id="ARBA00022842"/>
    </source>
</evidence>
<feature type="domain" description="Peptidase C51" evidence="7">
    <location>
        <begin position="30"/>
        <end position="174"/>
    </location>
</feature>
<dbReference type="Gene3D" id="3.30.1490.330">
    <property type="match status" value="1"/>
</dbReference>
<evidence type="ECO:0000256" key="3">
    <source>
        <dbReference type="ARBA" id="ARBA00022723"/>
    </source>
</evidence>
<protein>
    <submittedName>
        <fullName evidence="8">Glutathionylspermidine synthase family protein</fullName>
    </submittedName>
</protein>
<name>A0ABW1XL67_9ALTE</name>
<dbReference type="EMBL" id="JBHSUS010000001">
    <property type="protein sequence ID" value="MFC6440112.1"/>
    <property type="molecule type" value="Genomic_DNA"/>
</dbReference>
<dbReference type="PANTHER" id="PTHR30094">
    <property type="entry name" value="BIFUNCTIONAL GLUTATHIONYLSPERMIDINE SYNTHETASE/AMIDASE-RELATED"/>
    <property type="match status" value="1"/>
</dbReference>
<dbReference type="Pfam" id="PF05257">
    <property type="entry name" value="CHAP"/>
    <property type="match status" value="1"/>
</dbReference>
<dbReference type="InterPro" id="IPR016185">
    <property type="entry name" value="PreATP-grasp_dom_sf"/>
</dbReference>
<reference evidence="9" key="1">
    <citation type="journal article" date="2019" name="Int. J. Syst. Evol. Microbiol.">
        <title>The Global Catalogue of Microorganisms (GCM) 10K type strain sequencing project: providing services to taxonomists for standard genome sequencing and annotation.</title>
        <authorList>
            <consortium name="The Broad Institute Genomics Platform"/>
            <consortium name="The Broad Institute Genome Sequencing Center for Infectious Disease"/>
            <person name="Wu L."/>
            <person name="Ma J."/>
        </authorList>
    </citation>
    <scope>NUCLEOTIDE SEQUENCE [LARGE SCALE GENOMIC DNA]</scope>
    <source>
        <strain evidence="9">CGMCC 1.16031</strain>
    </source>
</reference>
<evidence type="ECO:0000313" key="8">
    <source>
        <dbReference type="EMBL" id="MFC6440112.1"/>
    </source>
</evidence>
<dbReference type="SUPFAM" id="SSF52440">
    <property type="entry name" value="PreATP-grasp domain"/>
    <property type="match status" value="1"/>
</dbReference>
<organism evidence="8 9">
    <name type="scientific">Pseudobowmanella zhangzhouensis</name>
    <dbReference type="NCBI Taxonomy" id="1537679"/>
    <lineage>
        <taxon>Bacteria</taxon>
        <taxon>Pseudomonadati</taxon>
        <taxon>Pseudomonadota</taxon>
        <taxon>Gammaproteobacteria</taxon>
        <taxon>Alteromonadales</taxon>
        <taxon>Alteromonadaceae</taxon>
    </lineage>
</organism>
<proteinExistence type="inferred from homology"/>
<evidence type="ECO:0000256" key="1">
    <source>
        <dbReference type="ARBA" id="ARBA00008227"/>
    </source>
</evidence>
<evidence type="ECO:0000313" key="9">
    <source>
        <dbReference type="Proteomes" id="UP001596364"/>
    </source>
</evidence>
<keyword evidence="6" id="KW-0460">Magnesium</keyword>
<evidence type="ECO:0000256" key="5">
    <source>
        <dbReference type="ARBA" id="ARBA00022840"/>
    </source>
</evidence>
<comment type="caution">
    <text evidence="8">The sequence shown here is derived from an EMBL/GenBank/DDBJ whole genome shotgun (WGS) entry which is preliminary data.</text>
</comment>
<accession>A0ABW1XL67</accession>
<keyword evidence="2" id="KW-0436">Ligase</keyword>
<dbReference type="SUPFAM" id="SSF56059">
    <property type="entry name" value="Glutathione synthetase ATP-binding domain-like"/>
    <property type="match status" value="1"/>
</dbReference>
<dbReference type="PROSITE" id="PS50911">
    <property type="entry name" value="CHAP"/>
    <property type="match status" value="1"/>
</dbReference>
<evidence type="ECO:0000256" key="2">
    <source>
        <dbReference type="ARBA" id="ARBA00022598"/>
    </source>
</evidence>
<dbReference type="PANTHER" id="PTHR30094:SF0">
    <property type="entry name" value="BIFUNCTIONAL GLUTATHIONYLSPERMIDINE SYNTHETASE_AMIDASE-RELATED"/>
    <property type="match status" value="1"/>
</dbReference>
<dbReference type="Gene3D" id="3.90.1720.10">
    <property type="entry name" value="endopeptidase domain like (from Nostoc punctiforme)"/>
    <property type="match status" value="1"/>
</dbReference>
<keyword evidence="5" id="KW-0067">ATP-binding</keyword>
<sequence>MRSDPVPFGGLLGIAPGGVPAYSSDYDSVDESQYPNRQAFRHQLDGLYIGYKWQCVEFARRWLYLNTGCIFDDVGMAYEIFNLRHVTHVESGEKRTLTACENGSERRPEYGGMLIWAEGGEFERTGHVAIITEVTDNYLRVAEQNVDHQRWPAGCDYSRELRARVDAHGQYWVQCSFGDAEILGWMIPAPHSGCGQSVDSTEPALLELKARQADTDTSRQSGWLNIANDDEQAYLHAMGAQALSLDPTLASTYFCISRCTESLLSHATNELHAMFMHATHHVLQHPELLARFQFPDEIVPRIQKSWDNRLSELITSRFDFALTTAGLKVYEYNCDSASCYMETGKIQGKWSRHYHVPDGRDAGEQLSAALVKTWKSCCAHHLVHILRDDDDEEAYHALYMQDIIRSAGINTRIVIKTDGLSFDDNGQIRDEYGDQVRWVWKTWAWETALDQLRAELAGEHITEPGRVSLADVLFHPDIMVYEPLWSLIPSNKAILPVLWDLYPDHPLLLRTEYEITEELRHSGYVTKPIVGRCGANIALFDQQQNELVSTGGRFDSQEQVVQALFPLPYVNNVYVQLCTFTAAGRYAGAGTRVDTSMVINKQSDCLALRVVENNLFRSL</sequence>
<dbReference type="SUPFAM" id="SSF54001">
    <property type="entry name" value="Cysteine proteinases"/>
    <property type="match status" value="1"/>
</dbReference>